<organism evidence="2 3">
    <name type="scientific">Actinacidiphila guanduensis</name>
    <dbReference type="NCBI Taxonomy" id="310781"/>
    <lineage>
        <taxon>Bacteria</taxon>
        <taxon>Bacillati</taxon>
        <taxon>Actinomycetota</taxon>
        <taxon>Actinomycetes</taxon>
        <taxon>Kitasatosporales</taxon>
        <taxon>Streptomycetaceae</taxon>
        <taxon>Actinacidiphila</taxon>
    </lineage>
</organism>
<reference evidence="2 3" key="1">
    <citation type="submission" date="2016-10" db="EMBL/GenBank/DDBJ databases">
        <authorList>
            <person name="de Groot N.N."/>
        </authorList>
    </citation>
    <scope>NUCLEOTIDE SEQUENCE [LARGE SCALE GENOMIC DNA]</scope>
    <source>
        <strain evidence="2 3">CGMCC 4.2022</strain>
    </source>
</reference>
<dbReference type="AlphaFoldDB" id="A0A1H0R1P0"/>
<feature type="chain" id="PRO_5011535542" evidence="1">
    <location>
        <begin position="27"/>
        <end position="346"/>
    </location>
</feature>
<dbReference type="STRING" id="310781.SAMN05216259_12090"/>
<evidence type="ECO:0000313" key="3">
    <source>
        <dbReference type="Proteomes" id="UP000199341"/>
    </source>
</evidence>
<evidence type="ECO:0000313" key="2">
    <source>
        <dbReference type="EMBL" id="SDP23340.1"/>
    </source>
</evidence>
<protein>
    <submittedName>
        <fullName evidence="2">Enoyl reductase</fullName>
    </submittedName>
</protein>
<evidence type="ECO:0000256" key="1">
    <source>
        <dbReference type="SAM" id="SignalP"/>
    </source>
</evidence>
<proteinExistence type="predicted"/>
<keyword evidence="3" id="KW-1185">Reference proteome</keyword>
<name>A0A1H0R1P0_9ACTN</name>
<dbReference type="Proteomes" id="UP000199341">
    <property type="component" value="Unassembled WGS sequence"/>
</dbReference>
<feature type="signal peptide" evidence="1">
    <location>
        <begin position="1"/>
        <end position="26"/>
    </location>
</feature>
<sequence length="346" mass="36869">MRFRKGSLVVLVLAMAVSLSATDAYAGGKGGGGNVGGGNVGGGTDDGGTSIDAHAHAYEVTYSPAAVPQGHPLAATTQWTPPPCWMAPVADPQELKTEREGVWAEESTGYVWDQKQRDYYVNGHPHKDFEIAESGKGMWWNGQVNPNRLADPASTSCFKEYDDWVLNGRTPPPGPGPTVTPEILAESAYDRLRVPDKVVELSPDAQHTQTVNLNTWAWLTKSDIHPVSVTARLASLGIWARTTAEPVGLHLEPGTPDADVYPASGDCPLNPDGSVGRPYTRADGNDVPPCGLTYRRSSGSGTFPLSATIRWKVTWTGSGGTGGDLPGGTFEFNQDVTVQDIQSVNR</sequence>
<keyword evidence="1" id="KW-0732">Signal</keyword>
<dbReference type="EMBL" id="FNIE01000020">
    <property type="protein sequence ID" value="SDP23340.1"/>
    <property type="molecule type" value="Genomic_DNA"/>
</dbReference>
<accession>A0A1H0R1P0</accession>
<gene>
    <name evidence="2" type="ORF">SAMN05216259_12090</name>
</gene>